<sequence length="142" mass="14919">MNLANMKLHFLYAVFGLALGVTLSLGGLSDFSQIHSLFILQNIPLLLTFAGAIGLSILGFMLIQTNTKAPKKPFTKGTIPGSILFGLGWAITGACPSIALVQLGEGQLAALVTIAGIVSGVWIYRKATSTSFQFDTGICGEE</sequence>
<keyword evidence="1" id="KW-1133">Transmembrane helix</keyword>
<dbReference type="InterPro" id="IPR007272">
    <property type="entry name" value="Sulf_transp_TsuA/YedE"/>
</dbReference>
<protein>
    <submittedName>
        <fullName evidence="2">Uncharacterized protein</fullName>
    </submittedName>
</protein>
<keyword evidence="1" id="KW-0812">Transmembrane</keyword>
<reference evidence="2" key="1">
    <citation type="submission" date="2018-06" db="EMBL/GenBank/DDBJ databases">
        <authorList>
            <person name="Zhirakovskaya E."/>
        </authorList>
    </citation>
    <scope>NUCLEOTIDE SEQUENCE</scope>
</reference>
<dbReference type="Pfam" id="PF04143">
    <property type="entry name" value="Sulf_transp"/>
    <property type="match status" value="1"/>
</dbReference>
<name>A0A3B0Y4U2_9ZZZZ</name>
<accession>A0A3B0Y4U2</accession>
<gene>
    <name evidence="2" type="ORF">MNBD_GAMMA12-3978</name>
</gene>
<keyword evidence="1" id="KW-0472">Membrane</keyword>
<dbReference type="AlphaFoldDB" id="A0A3B0Y4U2"/>
<feature type="transmembrane region" description="Helical" evidence="1">
    <location>
        <begin position="42"/>
        <end position="63"/>
    </location>
</feature>
<feature type="transmembrane region" description="Helical" evidence="1">
    <location>
        <begin position="83"/>
        <end position="101"/>
    </location>
</feature>
<evidence type="ECO:0000256" key="1">
    <source>
        <dbReference type="SAM" id="Phobius"/>
    </source>
</evidence>
<organism evidence="2">
    <name type="scientific">hydrothermal vent metagenome</name>
    <dbReference type="NCBI Taxonomy" id="652676"/>
    <lineage>
        <taxon>unclassified sequences</taxon>
        <taxon>metagenomes</taxon>
        <taxon>ecological metagenomes</taxon>
    </lineage>
</organism>
<dbReference type="EMBL" id="UOFL01000021">
    <property type="protein sequence ID" value="VAW71433.1"/>
    <property type="molecule type" value="Genomic_DNA"/>
</dbReference>
<evidence type="ECO:0000313" key="2">
    <source>
        <dbReference type="EMBL" id="VAW71433.1"/>
    </source>
</evidence>
<proteinExistence type="predicted"/>
<feature type="transmembrane region" description="Helical" evidence="1">
    <location>
        <begin position="107"/>
        <end position="124"/>
    </location>
</feature>